<accession>A0A7W8FG83</accession>
<dbReference type="CDD" id="cd01750">
    <property type="entry name" value="GATase1_CobQ"/>
    <property type="match status" value="1"/>
</dbReference>
<protein>
    <recommendedName>
        <fullName evidence="4">Cobyric acid synthase</fullName>
    </recommendedName>
</protein>
<dbReference type="AlphaFoldDB" id="A0A7W8FG83"/>
<dbReference type="Pfam" id="PF01656">
    <property type="entry name" value="CbiA"/>
    <property type="match status" value="1"/>
</dbReference>
<dbReference type="InterPro" id="IPR047045">
    <property type="entry name" value="CobQ_N"/>
</dbReference>
<sequence length="542" mass="57621">MPPAIMFQGTCSNAGKSLLTAALCRLLARRGLRVVPFKAQNMALNSFVTADGKEMGRAQALQAAACGLAADVRMNPVLLKPTSNTGSQIIVMGEPVGQMRVGAYLRYKPEAWKAVRRAYRSLAAEADVVVLEGAGSPAEINLKAHDIVNMRMARYARAHVALVADIDRGGAFAALAGTMALLTRAERARVAGFILNKFRGDPTLLDPALQILTQRTGKPFWGVVPMLENLRLPEEDSVSFKMGITPGLRMGECHATAADMLDVVVPDLPHISNATDLDALRQEPGLRLRIVRHAEDWGHPHAVIVPGSRNTVADLRFLRATGLADAILHFARTTLETSCGALVGICGGLQMLGSVIADPLALEEGGSECGLGILPLATSLEADKKLLRVTGRTCACLTANVPSGRGGAAVGEELLAPAQEVEGYEIHHGRTVPLLGQTGNFSWPCESAIPQPRVIMADSSGRPLGWGLCDSAGRARVWGSYVHGLFDADAFRHAFLASLRVDSGMPPLEGAPYALGPELDRLADTVEKSLDMPTIYGLLGLC</sequence>
<dbReference type="Gene3D" id="3.40.50.300">
    <property type="entry name" value="P-loop containing nucleotide triphosphate hydrolases"/>
    <property type="match status" value="1"/>
</dbReference>
<evidence type="ECO:0000313" key="8">
    <source>
        <dbReference type="Proteomes" id="UP000539075"/>
    </source>
</evidence>
<keyword evidence="2 4" id="KW-0169">Cobalamin biosynthesis</keyword>
<feature type="active site" description="Nucleophile" evidence="4">
    <location>
        <position position="346"/>
    </location>
</feature>
<keyword evidence="3 4" id="KW-0315">Glutamine amidotransferase</keyword>
<dbReference type="Proteomes" id="UP000539075">
    <property type="component" value="Unassembled WGS sequence"/>
</dbReference>
<organism evidence="7 8">
    <name type="scientific">Desulfovibrio intestinalis</name>
    <dbReference type="NCBI Taxonomy" id="58621"/>
    <lineage>
        <taxon>Bacteria</taxon>
        <taxon>Pseudomonadati</taxon>
        <taxon>Thermodesulfobacteriota</taxon>
        <taxon>Desulfovibrionia</taxon>
        <taxon>Desulfovibrionales</taxon>
        <taxon>Desulfovibrionaceae</taxon>
        <taxon>Desulfovibrio</taxon>
    </lineage>
</organism>
<dbReference type="GO" id="GO:0015420">
    <property type="term" value="F:ABC-type vitamin B12 transporter activity"/>
    <property type="evidence" value="ECO:0007669"/>
    <property type="project" value="UniProtKB-UniRule"/>
</dbReference>
<dbReference type="InterPro" id="IPR002586">
    <property type="entry name" value="CobQ/CobB/MinD/ParA_Nub-bd_dom"/>
</dbReference>
<dbReference type="PROSITE" id="PS51274">
    <property type="entry name" value="GATASE_COBBQ"/>
    <property type="match status" value="1"/>
</dbReference>
<dbReference type="Pfam" id="PF07685">
    <property type="entry name" value="GATase_3"/>
    <property type="match status" value="1"/>
</dbReference>
<proteinExistence type="inferred from homology"/>
<dbReference type="CDD" id="cd05389">
    <property type="entry name" value="CobQ_N"/>
    <property type="match status" value="1"/>
</dbReference>
<evidence type="ECO:0000313" key="7">
    <source>
        <dbReference type="EMBL" id="MBB5143495.1"/>
    </source>
</evidence>
<dbReference type="HAMAP" id="MF_00028">
    <property type="entry name" value="CobQ"/>
    <property type="match status" value="1"/>
</dbReference>
<keyword evidence="8" id="KW-1185">Reference proteome</keyword>
<evidence type="ECO:0000259" key="6">
    <source>
        <dbReference type="Pfam" id="PF07685"/>
    </source>
</evidence>
<dbReference type="SUPFAM" id="SSF52540">
    <property type="entry name" value="P-loop containing nucleoside triphosphate hydrolases"/>
    <property type="match status" value="1"/>
</dbReference>
<name>A0A7W8FG83_9BACT</name>
<evidence type="ECO:0000256" key="3">
    <source>
        <dbReference type="ARBA" id="ARBA00022962"/>
    </source>
</evidence>
<evidence type="ECO:0000256" key="4">
    <source>
        <dbReference type="HAMAP-Rule" id="MF_00028"/>
    </source>
</evidence>
<dbReference type="PANTHER" id="PTHR21343:SF1">
    <property type="entry name" value="COBYRIC ACID SYNTHASE"/>
    <property type="match status" value="1"/>
</dbReference>
<dbReference type="InterPro" id="IPR027417">
    <property type="entry name" value="P-loop_NTPase"/>
</dbReference>
<comment type="caution">
    <text evidence="7">The sequence shown here is derived from an EMBL/GenBank/DDBJ whole genome shotgun (WGS) entry which is preliminary data.</text>
</comment>
<feature type="active site" evidence="4">
    <location>
        <position position="483"/>
    </location>
</feature>
<feature type="domain" description="CobB/CobQ-like glutamine amidotransferase" evidence="6">
    <location>
        <begin position="262"/>
        <end position="490"/>
    </location>
</feature>
<dbReference type="Gene3D" id="3.40.50.880">
    <property type="match status" value="1"/>
</dbReference>
<keyword evidence="7" id="KW-0436">Ligase</keyword>
<dbReference type="NCBIfam" id="TIGR00313">
    <property type="entry name" value="cobQ"/>
    <property type="match status" value="1"/>
</dbReference>
<dbReference type="RefSeq" id="WP_183719065.1">
    <property type="nucleotide sequence ID" value="NZ_JACHGO010000004.1"/>
</dbReference>
<dbReference type="EMBL" id="JACHGO010000004">
    <property type="protein sequence ID" value="MBB5143495.1"/>
    <property type="molecule type" value="Genomic_DNA"/>
</dbReference>
<reference evidence="7 8" key="1">
    <citation type="submission" date="2020-08" db="EMBL/GenBank/DDBJ databases">
        <title>Genomic Encyclopedia of Type Strains, Phase IV (KMG-IV): sequencing the most valuable type-strain genomes for metagenomic binning, comparative biology and taxonomic classification.</title>
        <authorList>
            <person name="Goeker M."/>
        </authorList>
    </citation>
    <scope>NUCLEOTIDE SEQUENCE [LARGE SCALE GENOMIC DNA]</scope>
    <source>
        <strain evidence="7 8">DSM 11275</strain>
    </source>
</reference>
<dbReference type="GO" id="GO:0009236">
    <property type="term" value="P:cobalamin biosynthetic process"/>
    <property type="evidence" value="ECO:0007669"/>
    <property type="project" value="UniProtKB-UniRule"/>
</dbReference>
<dbReference type="NCBIfam" id="NF001989">
    <property type="entry name" value="PRK00784.1"/>
    <property type="match status" value="1"/>
</dbReference>
<dbReference type="InterPro" id="IPR033949">
    <property type="entry name" value="CobQ_GATase1"/>
</dbReference>
<feature type="domain" description="CobQ/CobB/MinD/ParA nucleotide binding" evidence="5">
    <location>
        <begin position="5"/>
        <end position="236"/>
    </location>
</feature>
<comment type="similarity">
    <text evidence="4">Belongs to the CobB/CobQ family. CobQ subfamily.</text>
</comment>
<gene>
    <name evidence="4" type="primary">cobQ</name>
    <name evidence="7" type="ORF">HNQ38_001592</name>
</gene>
<dbReference type="UniPathway" id="UPA00148"/>
<dbReference type="SUPFAM" id="SSF52317">
    <property type="entry name" value="Class I glutamine amidotransferase-like"/>
    <property type="match status" value="1"/>
</dbReference>
<comment type="function">
    <text evidence="4">Catalyzes amidations at positions B, D, E, and G on adenosylcobyrinic A,C-diamide. NH(2) groups are provided by glutamine, and one molecule of ATP is hydrogenolyzed for each amidation.</text>
</comment>
<dbReference type="InterPro" id="IPR011698">
    <property type="entry name" value="GATase_3"/>
</dbReference>
<comment type="pathway">
    <text evidence="1 4">Cofactor biosynthesis; adenosylcobalamin biosynthesis.</text>
</comment>
<dbReference type="InterPro" id="IPR004459">
    <property type="entry name" value="CobQ_synth"/>
</dbReference>
<evidence type="ECO:0000256" key="1">
    <source>
        <dbReference type="ARBA" id="ARBA00004953"/>
    </source>
</evidence>
<evidence type="ECO:0000256" key="2">
    <source>
        <dbReference type="ARBA" id="ARBA00022573"/>
    </source>
</evidence>
<dbReference type="InterPro" id="IPR029062">
    <property type="entry name" value="Class_I_gatase-like"/>
</dbReference>
<evidence type="ECO:0000259" key="5">
    <source>
        <dbReference type="Pfam" id="PF01656"/>
    </source>
</evidence>
<dbReference type="PANTHER" id="PTHR21343">
    <property type="entry name" value="DETHIOBIOTIN SYNTHETASE"/>
    <property type="match status" value="1"/>
</dbReference>
<dbReference type="GO" id="GO:0016874">
    <property type="term" value="F:ligase activity"/>
    <property type="evidence" value="ECO:0007669"/>
    <property type="project" value="UniProtKB-KW"/>
</dbReference>